<evidence type="ECO:0000313" key="6">
    <source>
        <dbReference type="Proteomes" id="UP000236291"/>
    </source>
</evidence>
<dbReference type="Pfam" id="PF13952">
    <property type="entry name" value="DUF4216"/>
    <property type="match status" value="1"/>
</dbReference>
<feature type="domain" description="DUF4218" evidence="3">
    <location>
        <begin position="700"/>
        <end position="804"/>
    </location>
</feature>
<evidence type="ECO:0000259" key="4">
    <source>
        <dbReference type="Pfam" id="PF13963"/>
    </source>
</evidence>
<feature type="domain" description="Transposase-associated" evidence="4">
    <location>
        <begin position="3"/>
        <end position="83"/>
    </location>
</feature>
<name>A0A2K3MVV6_TRIPR</name>
<dbReference type="InterPro" id="IPR025312">
    <property type="entry name" value="DUF4216"/>
</dbReference>
<proteinExistence type="predicted"/>
<evidence type="ECO:0000313" key="5">
    <source>
        <dbReference type="EMBL" id="PNX94953.1"/>
    </source>
</evidence>
<evidence type="ECO:0000259" key="2">
    <source>
        <dbReference type="Pfam" id="PF13952"/>
    </source>
</evidence>
<dbReference type="Pfam" id="PF02992">
    <property type="entry name" value="Transposase_21"/>
    <property type="match status" value="1"/>
</dbReference>
<sequence length="1082" mass="125659">MDRSWMYDRINPNRFGLKDSFLSGVAEFVSKAMEQPQFLNHGEIRCPCIKCKCIDLKTTNEVRHHLYQFGFLPNYYIWTEHGEEDQDVDSGGHSSGGEDDGDEDQFEAMNEMIYDAFRPFSNVPNVNANMENETDGDTNVPNEKPQQFYNKLISANQPIYEGASESKLSISVKLLAAMSNWHVPQKCIDHFAQMLVDVCPTKQCLPQNRYQATKLVSTLGLEVEKIDCCVNGCLLYYKEDIYLTECRVCQAPRYVPRRKGMGNHKDVPEKRMFYFPIIPRLQRLYSSKESASQMRWHRNNISDPNILRHPSDGKAWKHFDEVYPDFALESRNVRLGLCSDGFTPYTQASSSPYSCWPIIVTPYNLPPEMCMTKPYMFLTCLVPGPSNPKAKIDVYLQPLIDDLQRLWRDGILTYDISSKENFVMKAYLMWTINDFPAYGMLSGWTTQGKLACPYCMKDTKAFHLDRGGKNSWFDCHRRFLPTNHSFRRSKRSFRKNNDEKDGPPKMMSGNDVWEAVRDYPKVTDIGWGTKIPGYGKLHNWTKRSIFWDLPYWKDNLLRHNLDVMHIEKNFFDNVFNTIMNVAGKTKDNEKARNDLANLCVRGDLEMQPLPNGKWAKPKAKYSFTSEEAKLVCQWIKELKMPDGYASNLSRCADVTKGKMKGMKSHDCHVFMECLLPIAFRSLPGEIWKPLTELSCFFKDLCCNTLKLEDLVKMEKNIPIIICKLERIFPPGFFDSMEHIPIHLPNEAILGGPVQYRWMYPFERLMGDSKRAVKNKARVEGSICTSYLNRETTYFCSNYFKTFNLLPSTSLRNNPQSDHENVQPTLSILSKCGRPSGKSQVYWLLDKEWKSAHVHVLINCDEVKPYMEAFLQYHSIDEQNASSLIHDEFPNWLKEYVQDERNDTINPYVKALSQGPCLEATSWHMYFVNGYKFHTQDWSHGKKTTNCGVHVKGLTNEGEDDYYGIIQNILQLEYDDFDDKITLFQCDWFDPTKNSGTRVQKQYNIVDIKMNKRYSQYDPFILAQKARQVYYVSYPEMCRDLRGWCAAITTKPRGHVEMDNVDDEIPYQSNEMLPIVPITEIEQ</sequence>
<reference evidence="5 6" key="1">
    <citation type="journal article" date="2014" name="Am. J. Bot.">
        <title>Genome assembly and annotation for red clover (Trifolium pratense; Fabaceae).</title>
        <authorList>
            <person name="Istvanek J."/>
            <person name="Jaros M."/>
            <person name="Krenek A."/>
            <person name="Repkova J."/>
        </authorList>
    </citation>
    <scope>NUCLEOTIDE SEQUENCE [LARGE SCALE GENOMIC DNA]</scope>
    <source>
        <strain evidence="6">cv. Tatra</strain>
        <tissue evidence="5">Young leaves</tissue>
    </source>
</reference>
<feature type="region of interest" description="Disordered" evidence="1">
    <location>
        <begin position="84"/>
        <end position="103"/>
    </location>
</feature>
<feature type="domain" description="DUF4216" evidence="2">
    <location>
        <begin position="970"/>
        <end position="1036"/>
    </location>
</feature>
<protein>
    <recommendedName>
        <fullName evidence="7">Transposase-associated domain-containing protein</fullName>
    </recommendedName>
</protein>
<dbReference type="PANTHER" id="PTHR10775">
    <property type="entry name" value="OS08G0208400 PROTEIN"/>
    <property type="match status" value="1"/>
</dbReference>
<comment type="caution">
    <text evidence="5">The sequence shown here is derived from an EMBL/GenBank/DDBJ whole genome shotgun (WGS) entry which is preliminary data.</text>
</comment>
<dbReference type="InterPro" id="IPR029480">
    <property type="entry name" value="Transpos_assoc"/>
</dbReference>
<dbReference type="Pfam" id="PF13960">
    <property type="entry name" value="DUF4218"/>
    <property type="match status" value="1"/>
</dbReference>
<dbReference type="AlphaFoldDB" id="A0A2K3MVV6"/>
<dbReference type="PANTHER" id="PTHR10775:SF193">
    <property type="entry name" value="DUF4216 DOMAIN-CONTAINING PROTEIN"/>
    <property type="match status" value="1"/>
</dbReference>
<gene>
    <name evidence="5" type="ORF">L195_g018135</name>
</gene>
<dbReference type="InterPro" id="IPR025452">
    <property type="entry name" value="DUF4218"/>
</dbReference>
<evidence type="ECO:0008006" key="7">
    <source>
        <dbReference type="Google" id="ProtNLM"/>
    </source>
</evidence>
<reference evidence="5 6" key="2">
    <citation type="journal article" date="2017" name="Front. Plant Sci.">
        <title>Gene Classification and Mining of Molecular Markers Useful in Red Clover (Trifolium pratense) Breeding.</title>
        <authorList>
            <person name="Istvanek J."/>
            <person name="Dluhosova J."/>
            <person name="Dluhos P."/>
            <person name="Patkova L."/>
            <person name="Nedelnik J."/>
            <person name="Repkova J."/>
        </authorList>
    </citation>
    <scope>NUCLEOTIDE SEQUENCE [LARGE SCALE GENOMIC DNA]</scope>
    <source>
        <strain evidence="6">cv. Tatra</strain>
        <tissue evidence="5">Young leaves</tissue>
    </source>
</reference>
<dbReference type="Proteomes" id="UP000236291">
    <property type="component" value="Unassembled WGS sequence"/>
</dbReference>
<organism evidence="5 6">
    <name type="scientific">Trifolium pratense</name>
    <name type="common">Red clover</name>
    <dbReference type="NCBI Taxonomy" id="57577"/>
    <lineage>
        <taxon>Eukaryota</taxon>
        <taxon>Viridiplantae</taxon>
        <taxon>Streptophyta</taxon>
        <taxon>Embryophyta</taxon>
        <taxon>Tracheophyta</taxon>
        <taxon>Spermatophyta</taxon>
        <taxon>Magnoliopsida</taxon>
        <taxon>eudicotyledons</taxon>
        <taxon>Gunneridae</taxon>
        <taxon>Pentapetalae</taxon>
        <taxon>rosids</taxon>
        <taxon>fabids</taxon>
        <taxon>Fabales</taxon>
        <taxon>Fabaceae</taxon>
        <taxon>Papilionoideae</taxon>
        <taxon>50 kb inversion clade</taxon>
        <taxon>NPAAA clade</taxon>
        <taxon>Hologalegina</taxon>
        <taxon>IRL clade</taxon>
        <taxon>Trifolieae</taxon>
        <taxon>Trifolium</taxon>
    </lineage>
</organism>
<dbReference type="InterPro" id="IPR004242">
    <property type="entry name" value="Transposase_21"/>
</dbReference>
<accession>A0A2K3MVV6</accession>
<dbReference type="Pfam" id="PF13963">
    <property type="entry name" value="Transpos_assoc"/>
    <property type="match status" value="1"/>
</dbReference>
<feature type="non-terminal residue" evidence="5">
    <location>
        <position position="1082"/>
    </location>
</feature>
<evidence type="ECO:0000256" key="1">
    <source>
        <dbReference type="SAM" id="MobiDB-lite"/>
    </source>
</evidence>
<evidence type="ECO:0000259" key="3">
    <source>
        <dbReference type="Pfam" id="PF13960"/>
    </source>
</evidence>
<dbReference type="EMBL" id="ASHM01012980">
    <property type="protein sequence ID" value="PNX94953.1"/>
    <property type="molecule type" value="Genomic_DNA"/>
</dbReference>